<dbReference type="InterPro" id="IPR036397">
    <property type="entry name" value="RNaseH_sf"/>
</dbReference>
<evidence type="ECO:0000313" key="2">
    <source>
        <dbReference type="Proteomes" id="UP000176287"/>
    </source>
</evidence>
<dbReference type="Gene3D" id="3.30.420.10">
    <property type="entry name" value="Ribonuclease H-like superfamily/Ribonuclease H"/>
    <property type="match status" value="1"/>
</dbReference>
<accession>A0A1G2CIW6</accession>
<dbReference type="InterPro" id="IPR012337">
    <property type="entry name" value="RNaseH-like_sf"/>
</dbReference>
<dbReference type="AlphaFoldDB" id="A0A1G2CIW6"/>
<protein>
    <recommendedName>
        <fullName evidence="3">Integrase catalytic domain-containing protein</fullName>
    </recommendedName>
</protein>
<dbReference type="SUPFAM" id="SSF53098">
    <property type="entry name" value="Ribonuclease H-like"/>
    <property type="match status" value="1"/>
</dbReference>
<dbReference type="EMBL" id="MHKZ01000014">
    <property type="protein sequence ID" value="OGZ00690.1"/>
    <property type="molecule type" value="Genomic_DNA"/>
</dbReference>
<evidence type="ECO:0008006" key="3">
    <source>
        <dbReference type="Google" id="ProtNLM"/>
    </source>
</evidence>
<reference evidence="1 2" key="1">
    <citation type="journal article" date="2016" name="Nat. Commun.">
        <title>Thousands of microbial genomes shed light on interconnected biogeochemical processes in an aquifer system.</title>
        <authorList>
            <person name="Anantharaman K."/>
            <person name="Brown C.T."/>
            <person name="Hug L.A."/>
            <person name="Sharon I."/>
            <person name="Castelle C.J."/>
            <person name="Probst A.J."/>
            <person name="Thomas B.C."/>
            <person name="Singh A."/>
            <person name="Wilkins M.J."/>
            <person name="Karaoz U."/>
            <person name="Brodie E.L."/>
            <person name="Williams K.H."/>
            <person name="Hubbard S.S."/>
            <person name="Banfield J.F."/>
        </authorList>
    </citation>
    <scope>NUCLEOTIDE SEQUENCE [LARGE SCALE GENOMIC DNA]</scope>
</reference>
<dbReference type="GO" id="GO:0003676">
    <property type="term" value="F:nucleic acid binding"/>
    <property type="evidence" value="ECO:0007669"/>
    <property type="project" value="InterPro"/>
</dbReference>
<proteinExistence type="predicted"/>
<dbReference type="Proteomes" id="UP000176287">
    <property type="component" value="Unassembled WGS sequence"/>
</dbReference>
<comment type="caution">
    <text evidence="1">The sequence shown here is derived from an EMBL/GenBank/DDBJ whole genome shotgun (WGS) entry which is preliminary data.</text>
</comment>
<name>A0A1G2CIW6_9BACT</name>
<organism evidence="1 2">
    <name type="scientific">Candidatus Liptonbacteria bacterium RIFCSPLOWO2_01_FULL_45_15</name>
    <dbReference type="NCBI Taxonomy" id="1798649"/>
    <lineage>
        <taxon>Bacteria</taxon>
        <taxon>Candidatus Liptoniibacteriota</taxon>
    </lineage>
</organism>
<sequence>MTMETKKNIFSEHLAEWLAVKGDKRKRGEIVRHICFTAKVHPKSVPRSFRRAQIKDSSQPEKRGRNTIYDAAVTVALREISDAAGNPCGENLHALIPEYVRILKRDGMWNHDKKATAKLLAMSVATVKRKAGKFSHLRKMVRGKGTTKPGSIKALIPVRSGQWNEAPAGTMQIDTVAHCGDTIAGDFAYTLNATDVATLWGERRAQWNKGQEATVASMETIDVVSPFPVIEWHPDTGSEFINWHCYGWAKKRGQELTRSRPNRKNDNCFVEERNGHIVRKWVGYTRFEHQDIVESLNDFYDMLTPYLNHFMASKRIAAKERIGAKWKVTREARARTPYERVMARNDVSAEAKIALKARHEMLNPLVMKHELDRRLNRVFDVHKRHREPKL</sequence>
<gene>
    <name evidence="1" type="ORF">A3B13_03390</name>
</gene>
<evidence type="ECO:0000313" key="1">
    <source>
        <dbReference type="EMBL" id="OGZ00690.1"/>
    </source>
</evidence>